<evidence type="ECO:0000313" key="2">
    <source>
        <dbReference type="Proteomes" id="UP000036681"/>
    </source>
</evidence>
<dbReference type="Proteomes" id="UP000036681">
    <property type="component" value="Unplaced"/>
</dbReference>
<feature type="transmembrane region" description="Helical" evidence="1">
    <location>
        <begin position="94"/>
        <end position="114"/>
    </location>
</feature>
<sequence>MSVFLMTVSVDYLVARFLPHFHRTSPFSYRIALVAIAYSTIIVILAVTAILDYIDGKWQGDDAMVIACRVDFTDESDQSCLPATALSFWAFSSLYNVCLLLQLISALFHSFLLCGKQFDRHIKIAICVYKDRIDIRAFHCSHFRHCAYENITNDTCGYHVPNSCSLRSATLIMQYDILCL</sequence>
<keyword evidence="1" id="KW-1133">Transmembrane helix</keyword>
<keyword evidence="1" id="KW-0812">Transmembrane</keyword>
<keyword evidence="2" id="KW-1185">Reference proteome</keyword>
<accession>A0A0M3IAS5</accession>
<dbReference type="WBParaSite" id="ALUE_0001472101-mRNA-1">
    <property type="protein sequence ID" value="ALUE_0001472101-mRNA-1"/>
    <property type="gene ID" value="ALUE_0001472101"/>
</dbReference>
<dbReference type="AlphaFoldDB" id="A0A0M3IAS5"/>
<evidence type="ECO:0000313" key="3">
    <source>
        <dbReference type="WBParaSite" id="ALUE_0001472101-mRNA-1"/>
    </source>
</evidence>
<organism evidence="2 3">
    <name type="scientific">Ascaris lumbricoides</name>
    <name type="common">Giant roundworm</name>
    <dbReference type="NCBI Taxonomy" id="6252"/>
    <lineage>
        <taxon>Eukaryota</taxon>
        <taxon>Metazoa</taxon>
        <taxon>Ecdysozoa</taxon>
        <taxon>Nematoda</taxon>
        <taxon>Chromadorea</taxon>
        <taxon>Rhabditida</taxon>
        <taxon>Spirurina</taxon>
        <taxon>Ascaridomorpha</taxon>
        <taxon>Ascaridoidea</taxon>
        <taxon>Ascarididae</taxon>
        <taxon>Ascaris</taxon>
    </lineage>
</organism>
<protein>
    <submittedName>
        <fullName evidence="3">G_PROTEIN_RECEP_F1_2 domain-containing protein</fullName>
    </submittedName>
</protein>
<keyword evidence="1" id="KW-0472">Membrane</keyword>
<reference evidence="3" key="1">
    <citation type="submission" date="2017-02" db="UniProtKB">
        <authorList>
            <consortium name="WormBaseParasite"/>
        </authorList>
    </citation>
    <scope>IDENTIFICATION</scope>
</reference>
<proteinExistence type="predicted"/>
<feature type="transmembrane region" description="Helical" evidence="1">
    <location>
        <begin position="31"/>
        <end position="54"/>
    </location>
</feature>
<name>A0A0M3IAS5_ASCLU</name>
<evidence type="ECO:0000256" key="1">
    <source>
        <dbReference type="SAM" id="Phobius"/>
    </source>
</evidence>